<dbReference type="STRING" id="56110.Oscil6304_5550"/>
<dbReference type="eggNOG" id="COG0501">
    <property type="taxonomic scope" value="Bacteria"/>
</dbReference>
<sequence>MANRNLQAGLAQLKAGDYAEAIAQLEAVLVNELHPGTLFKAKKALVKAYEGDGKLRLAWKLCQELTESTSPEIREWGDRTLAELDQRYPTLASEILIGQRLTRQQKVIRALIQWLKRSPQRVSTLEMAENIIEEERYIHANNNNPLGKLTVYWNIFRRISLLLGKTLWVWIKAKWQEFKARK</sequence>
<organism evidence="1 2">
    <name type="scientific">Oscillatoria acuminata PCC 6304</name>
    <dbReference type="NCBI Taxonomy" id="56110"/>
    <lineage>
        <taxon>Bacteria</taxon>
        <taxon>Bacillati</taxon>
        <taxon>Cyanobacteriota</taxon>
        <taxon>Cyanophyceae</taxon>
        <taxon>Oscillatoriophycideae</taxon>
        <taxon>Oscillatoriales</taxon>
        <taxon>Oscillatoriaceae</taxon>
        <taxon>Oscillatoria</taxon>
    </lineage>
</organism>
<evidence type="ECO:0000313" key="2">
    <source>
        <dbReference type="Proteomes" id="UP000010367"/>
    </source>
</evidence>
<evidence type="ECO:0008006" key="3">
    <source>
        <dbReference type="Google" id="ProtNLM"/>
    </source>
</evidence>
<proteinExistence type="predicted"/>
<name>K9TRJ9_9CYAN</name>
<dbReference type="AlphaFoldDB" id="K9TRJ9"/>
<dbReference type="OrthoDB" id="15218at2"/>
<dbReference type="RefSeq" id="WP_015151642.1">
    <property type="nucleotide sequence ID" value="NC_019693.1"/>
</dbReference>
<evidence type="ECO:0000313" key="1">
    <source>
        <dbReference type="EMBL" id="AFY85033.1"/>
    </source>
</evidence>
<protein>
    <recommendedName>
        <fullName evidence="3">Tetratricopeptide repeat protein</fullName>
    </recommendedName>
</protein>
<dbReference type="InParanoid" id="K9TRJ9"/>
<keyword evidence="2" id="KW-1185">Reference proteome</keyword>
<reference evidence="1 2" key="1">
    <citation type="submission" date="2012-06" db="EMBL/GenBank/DDBJ databases">
        <title>Finished chromosome of genome of Oscillatoria acuminata PCC 6304.</title>
        <authorList>
            <consortium name="US DOE Joint Genome Institute"/>
            <person name="Gugger M."/>
            <person name="Coursin T."/>
            <person name="Rippka R."/>
            <person name="Tandeau De Marsac N."/>
            <person name="Huntemann M."/>
            <person name="Wei C.-L."/>
            <person name="Han J."/>
            <person name="Detter J.C."/>
            <person name="Han C."/>
            <person name="Tapia R."/>
            <person name="Davenport K."/>
            <person name="Daligault H."/>
            <person name="Erkkila T."/>
            <person name="Gu W."/>
            <person name="Munk A.C.C."/>
            <person name="Teshima H."/>
            <person name="Xu Y."/>
            <person name="Chain P."/>
            <person name="Chen A."/>
            <person name="Krypides N."/>
            <person name="Mavromatis K."/>
            <person name="Markowitz V."/>
            <person name="Szeto E."/>
            <person name="Ivanova N."/>
            <person name="Mikhailova N."/>
            <person name="Ovchinnikova G."/>
            <person name="Pagani I."/>
            <person name="Pati A."/>
            <person name="Goodwin L."/>
            <person name="Peters L."/>
            <person name="Pitluck S."/>
            <person name="Woyke T."/>
            <person name="Kerfeld C."/>
        </authorList>
    </citation>
    <scope>NUCLEOTIDE SEQUENCE [LARGE SCALE GENOMIC DNA]</scope>
    <source>
        <strain evidence="1 2">PCC 6304</strain>
    </source>
</reference>
<accession>K9TRJ9</accession>
<dbReference type="KEGG" id="oac:Oscil6304_5550"/>
<dbReference type="HOGENOM" id="CLU_1480625_0_0_3"/>
<gene>
    <name evidence="1" type="ORF">Oscil6304_5550</name>
</gene>
<dbReference type="EMBL" id="CP003607">
    <property type="protein sequence ID" value="AFY85033.1"/>
    <property type="molecule type" value="Genomic_DNA"/>
</dbReference>
<dbReference type="Proteomes" id="UP000010367">
    <property type="component" value="Chromosome"/>
</dbReference>